<dbReference type="RefSeq" id="WP_200748662.1">
    <property type="nucleotide sequence ID" value="NZ_JAEOAH010000007.1"/>
</dbReference>
<reference evidence="1 2" key="1">
    <citation type="submission" date="2020-12" db="EMBL/GenBank/DDBJ databases">
        <title>YIM B01967 draft genome.</title>
        <authorList>
            <person name="Yan X."/>
        </authorList>
    </citation>
    <scope>NUCLEOTIDE SEQUENCE [LARGE SCALE GENOMIC DNA]</scope>
    <source>
        <strain evidence="1 2">YIM B01967</strain>
    </source>
</reference>
<comment type="caution">
    <text evidence="1">The sequence shown here is derived from an EMBL/GenBank/DDBJ whole genome shotgun (WGS) entry which is preliminary data.</text>
</comment>
<evidence type="ECO:0000313" key="1">
    <source>
        <dbReference type="EMBL" id="MBK3494859.1"/>
    </source>
</evidence>
<proteinExistence type="predicted"/>
<dbReference type="Proteomes" id="UP000618943">
    <property type="component" value="Unassembled WGS sequence"/>
</dbReference>
<accession>A0ABS1H609</accession>
<gene>
    <name evidence="1" type="ORF">JFL43_08295</name>
</gene>
<organism evidence="1 2">
    <name type="scientific">Viridibacillus soli</name>
    <dbReference type="NCBI Taxonomy" id="2798301"/>
    <lineage>
        <taxon>Bacteria</taxon>
        <taxon>Bacillati</taxon>
        <taxon>Bacillota</taxon>
        <taxon>Bacilli</taxon>
        <taxon>Bacillales</taxon>
        <taxon>Caryophanaceae</taxon>
        <taxon>Viridibacillus</taxon>
    </lineage>
</organism>
<evidence type="ECO:0000313" key="2">
    <source>
        <dbReference type="Proteomes" id="UP000618943"/>
    </source>
</evidence>
<dbReference type="EMBL" id="JAEOAH010000007">
    <property type="protein sequence ID" value="MBK3494859.1"/>
    <property type="molecule type" value="Genomic_DNA"/>
</dbReference>
<dbReference type="InterPro" id="IPR010461">
    <property type="entry name" value="ComK"/>
</dbReference>
<protein>
    <submittedName>
        <fullName evidence="1">Competence protein ComK</fullName>
    </submittedName>
</protein>
<sequence length="163" mass="18745">MEEKLIKLSNFTLSFNTFALFPVFVDNQIYTRVIERDRDFLVEARPSRVIHKSCSDFGTSFKLATNKSREYLGARNKLPIVVAYDYGTPCIFLPTLSPSSHYNVWFAMHAIEYFEGSGPSKSIISFKNGQDVGVEVSILTMRSQLSMAYFLQQRFELKRPSLF</sequence>
<keyword evidence="2" id="KW-1185">Reference proteome</keyword>
<name>A0ABS1H609_9BACL</name>
<dbReference type="Pfam" id="PF06338">
    <property type="entry name" value="ComK"/>
    <property type="match status" value="1"/>
</dbReference>